<keyword evidence="9" id="KW-0539">Nucleus</keyword>
<dbReference type="InterPro" id="IPR012677">
    <property type="entry name" value="Nucleotide-bd_a/b_plait_sf"/>
</dbReference>
<evidence type="ECO:0000256" key="2">
    <source>
        <dbReference type="ARBA" id="ARBA00007243"/>
    </source>
</evidence>
<feature type="domain" description="RRM" evidence="12">
    <location>
        <begin position="1248"/>
        <end position="1327"/>
    </location>
</feature>
<keyword evidence="3" id="KW-0507">mRNA processing</keyword>
<evidence type="ECO:0000256" key="1">
    <source>
        <dbReference type="ARBA" id="ARBA00004123"/>
    </source>
</evidence>
<dbReference type="GO" id="GO:0000226">
    <property type="term" value="P:microtubule cytoskeleton organization"/>
    <property type="evidence" value="ECO:0007669"/>
    <property type="project" value="TreeGrafter"/>
</dbReference>
<dbReference type="InterPro" id="IPR000504">
    <property type="entry name" value="RRM_dom"/>
</dbReference>
<evidence type="ECO:0000259" key="12">
    <source>
        <dbReference type="PROSITE" id="PS50102"/>
    </source>
</evidence>
<dbReference type="VEuPathDB" id="FungiDB:PABG_12042"/>
<evidence type="ECO:0000313" key="14">
    <source>
        <dbReference type="Proteomes" id="UP000242814"/>
    </source>
</evidence>
<evidence type="ECO:0000256" key="9">
    <source>
        <dbReference type="ARBA" id="ARBA00023242"/>
    </source>
</evidence>
<dbReference type="GO" id="GO:0007021">
    <property type="term" value="P:tubulin complex assembly"/>
    <property type="evidence" value="ECO:0007669"/>
    <property type="project" value="InterPro"/>
</dbReference>
<keyword evidence="8" id="KW-0508">mRNA splicing</keyword>
<evidence type="ECO:0000256" key="5">
    <source>
        <dbReference type="ARBA" id="ARBA00022737"/>
    </source>
</evidence>
<dbReference type="GO" id="GO:0005681">
    <property type="term" value="C:spliceosomal complex"/>
    <property type="evidence" value="ECO:0007669"/>
    <property type="project" value="UniProtKB-KW"/>
</dbReference>
<reference evidence="13 14" key="1">
    <citation type="submission" date="2016-06" db="EMBL/GenBank/DDBJ databases">
        <authorList>
            <person name="Kjaerup R.B."/>
            <person name="Dalgaard T.S."/>
            <person name="Juul-Madsen H.R."/>
        </authorList>
    </citation>
    <scope>NUCLEOTIDE SEQUENCE [LARGE SCALE GENOMIC DNA]</scope>
    <source>
        <strain evidence="13 14">Pb300</strain>
    </source>
</reference>
<gene>
    <name evidence="13" type="ORF">ACO22_00493</name>
</gene>
<dbReference type="Pfam" id="PF25767">
    <property type="entry name" value="ARM_TBCD_2nd"/>
    <property type="match status" value="2"/>
</dbReference>
<feature type="domain" description="RRM" evidence="12">
    <location>
        <begin position="1411"/>
        <end position="1486"/>
    </location>
</feature>
<evidence type="ECO:0000256" key="8">
    <source>
        <dbReference type="ARBA" id="ARBA00023187"/>
    </source>
</evidence>
<dbReference type="PROSITE" id="PS50102">
    <property type="entry name" value="RRM"/>
    <property type="match status" value="2"/>
</dbReference>
<dbReference type="GO" id="GO:0048487">
    <property type="term" value="F:beta-tubulin binding"/>
    <property type="evidence" value="ECO:0007669"/>
    <property type="project" value="InterPro"/>
</dbReference>
<keyword evidence="4" id="KW-0747">Spliceosome</keyword>
<dbReference type="PANTHER" id="PTHR12658:SF0">
    <property type="entry name" value="TUBULIN-SPECIFIC CHAPERONE D"/>
    <property type="match status" value="1"/>
</dbReference>
<dbReference type="Proteomes" id="UP000242814">
    <property type="component" value="Unassembled WGS sequence"/>
</dbReference>
<dbReference type="GO" id="GO:0006397">
    <property type="term" value="P:mRNA processing"/>
    <property type="evidence" value="ECO:0007669"/>
    <property type="project" value="UniProtKB-KW"/>
</dbReference>
<dbReference type="GO" id="GO:0030532">
    <property type="term" value="C:small nuclear ribonucleoprotein complex"/>
    <property type="evidence" value="ECO:0007669"/>
    <property type="project" value="UniProtKB-ARBA"/>
</dbReference>
<proteinExistence type="inferred from homology"/>
<dbReference type="GO" id="GO:0005096">
    <property type="term" value="F:GTPase activator activity"/>
    <property type="evidence" value="ECO:0007669"/>
    <property type="project" value="InterPro"/>
</dbReference>
<dbReference type="InterPro" id="IPR022577">
    <property type="entry name" value="TBCD_C"/>
</dbReference>
<keyword evidence="10" id="KW-0687">Ribonucleoprotein</keyword>
<evidence type="ECO:0000256" key="3">
    <source>
        <dbReference type="ARBA" id="ARBA00022664"/>
    </source>
</evidence>
<dbReference type="GO" id="GO:0003723">
    <property type="term" value="F:RNA binding"/>
    <property type="evidence" value="ECO:0007669"/>
    <property type="project" value="UniProtKB-UniRule"/>
</dbReference>
<dbReference type="Pfam" id="PF12612">
    <property type="entry name" value="TFCD_C"/>
    <property type="match status" value="1"/>
</dbReference>
<evidence type="ECO:0000256" key="11">
    <source>
        <dbReference type="PROSITE-ProRule" id="PRU00176"/>
    </source>
</evidence>
<dbReference type="FunFam" id="3.30.70.330:FF:000039">
    <property type="entry name" value="U1 small nuclear ribonucleoprotein A"/>
    <property type="match status" value="1"/>
</dbReference>
<dbReference type="Gene3D" id="1.25.10.10">
    <property type="entry name" value="Leucine-rich Repeat Variant"/>
    <property type="match status" value="2"/>
</dbReference>
<dbReference type="GO" id="GO:0008380">
    <property type="term" value="P:RNA splicing"/>
    <property type="evidence" value="ECO:0007669"/>
    <property type="project" value="UniProtKB-KW"/>
</dbReference>
<dbReference type="VEuPathDB" id="FungiDB:PABG_12044"/>
<dbReference type="Pfam" id="PF00076">
    <property type="entry name" value="RRM_1"/>
    <property type="match status" value="2"/>
</dbReference>
<comment type="caution">
    <text evidence="13">The sequence shown here is derived from an EMBL/GenBank/DDBJ whole genome shotgun (WGS) entry which is preliminary data.</text>
</comment>
<sequence length="1486" mass="165298">MDAPIDRDIKLQRVSGDLLQDFKSKLIPLLWKLDTNNNERRVHRLAQVAKTERLINLLEPFQEWPQLLDPHLQEILPKLVDAFLAYLKGHREQYMLAPLSSSSVKQGSKKVGAVYPLPRAICKLLYTLCKIRGVKVISRFLNNEPKYLEVMLKEFIDWDSGASAGEEISTGEASIKDQPKSLIWEERYVMLLWISHLLLAPFDLASISSNSLPVPYDNLPALPDLSPDIPHVSLSILSICLKYVVLPSKEREAATVLLARLALRIDMQRLGLLNSLIRWALGILRPTPEGNAPPVYTCIGVLSFIFRLGVSARVADFSPFIVPIFNAILQISEGESSVAQTIRSSAFARKAMIKILRTLTTIVLTLEDGAGPVQISENTSSMILESSIDHFLVSLADRDTPVRFAASKALSMITVRLDSNLASDVIDTVLGSLNENILYEKQDGTLITPLEARDIEIKLRKRNISAVDPQRWQGLMLTLAHLLFWRSPPTIQLPQVLQSLVSGLDFEQRSSTGSSVGTSVRDAACFGIWGLSRKYTTSELQDLDAQELKVTTNQEGGSVLQALAIELVCAACLDPSGNIRRGASAALQELIGRHPDTVVEAIPLVQVVDYHAVARRSRAMIEVAKGASDVGTVYWSPLVDGLLQWRGIGSLDAESRRIASQALGGLSLQESYKSMSVVFERLFQKLSTTPVNAVEARHGIFLSFSATIDAFIRHRRDRDGAYCASAYANKVMAEVGSLWSSAFDSSMAPNEEVLTNASLRPDLTAEAVARLISSLARACSPDKQHGDIHPLLSPPPLKLLDKVTEVLLLCVCRSDDIPIEASSEAASDLFVLLPDSKKLEIVQKWFNDIHANWKKVTGRGQIAALGAVFKRMPKSGEGRGFIIKELIECTGVEEEIAKRSAAVKCLASGVLPEIDEVESLARHLTKFLNDYTTDRRGDIGSFIRLEAIHAVNVILESKVTPGSSPSYIKDLMACIVRLATEKLDKVRFQAWKCLQTFWETSTDLPPLSRKYEHFSEVSCADYFLQLFDLLQVDWLHYPLARGMITSACTGAEELVRSIHFALLQYVNNKSEEQRKLICAKLIGDWISIVESDNTDDRYAIPAVEMIAFLLDNCFSHSSSDPNIDYRKIFVCVQKFHFKSANVSRIEAAIKIYALLWRMGVIRNDSMKKLTGMLLHPYPMIRTIAADCLYLETRVEEMKGEDWSSPPKELKGKVDDLRVALGQQLLRHPEYPQIQRSIKRNPENLRMNTSLQVQNLEERIKVEPLKEALTEIFSEYGNIIDIVAKTNLKAKGQAFIVFDNVDSATRAIEEINGFELFEKPMVLDYAKTRSDATVLKEQGEGELEAHKRRRLAEKERKQAQEALEAQKKLKRGVVAPGGAEVRPSKAVKGAGLKPSNAAAAPVIPDEYLPPNKILFLREIPDSLDQDGLTAVFGRFEGFKEVRMVPGRKGIAFVEYEAETGAISAKEATSGMPLGENGMPIRVTYQRQ</sequence>
<comment type="subcellular location">
    <subcellularLocation>
        <location evidence="1">Nucleus</location>
    </subcellularLocation>
</comment>
<keyword evidence="7" id="KW-0143">Chaperone</keyword>
<dbReference type="SUPFAM" id="SSF48371">
    <property type="entry name" value="ARM repeat"/>
    <property type="match status" value="1"/>
</dbReference>
<dbReference type="InterPro" id="IPR058033">
    <property type="entry name" value="ARM_TBCD_2nd"/>
</dbReference>
<dbReference type="SMART" id="SM00360">
    <property type="entry name" value="RRM"/>
    <property type="match status" value="2"/>
</dbReference>
<dbReference type="Gene3D" id="3.30.70.330">
    <property type="match status" value="2"/>
</dbReference>
<evidence type="ECO:0000256" key="4">
    <source>
        <dbReference type="ARBA" id="ARBA00022728"/>
    </source>
</evidence>
<dbReference type="Pfam" id="PF23579">
    <property type="entry name" value="ARM_TBCD"/>
    <property type="match status" value="1"/>
</dbReference>
<keyword evidence="6 11" id="KW-0694">RNA-binding</keyword>
<evidence type="ECO:0000256" key="6">
    <source>
        <dbReference type="ARBA" id="ARBA00022884"/>
    </source>
</evidence>
<dbReference type="VEuPathDB" id="FungiDB:PADG_05588"/>
<dbReference type="PANTHER" id="PTHR12658">
    <property type="entry name" value="BETA-TUBULIN COFACTOR D"/>
    <property type="match status" value="1"/>
</dbReference>
<dbReference type="InterPro" id="IPR033162">
    <property type="entry name" value="TBCD"/>
</dbReference>
<dbReference type="CDD" id="cd12246">
    <property type="entry name" value="RRM1_U1A_like"/>
    <property type="match status" value="1"/>
</dbReference>
<evidence type="ECO:0000313" key="13">
    <source>
        <dbReference type="EMBL" id="ODH45015.1"/>
    </source>
</evidence>
<protein>
    <recommendedName>
        <fullName evidence="12">RRM domain-containing protein</fullName>
    </recommendedName>
</protein>
<dbReference type="GO" id="GO:0007023">
    <property type="term" value="P:post-chaperonin tubulin folding pathway"/>
    <property type="evidence" value="ECO:0007669"/>
    <property type="project" value="InterPro"/>
</dbReference>
<dbReference type="VEuPathDB" id="FungiDB:PADG_05587"/>
<keyword evidence="5" id="KW-0677">Repeat</keyword>
<dbReference type="EMBL" id="LZYO01000009">
    <property type="protein sequence ID" value="ODH45015.1"/>
    <property type="molecule type" value="Genomic_DNA"/>
</dbReference>
<accession>A0A1D2JPB6</accession>
<comment type="similarity">
    <text evidence="2">Belongs to the RRM U1 A/B'' family.</text>
</comment>
<dbReference type="InterPro" id="IPR016024">
    <property type="entry name" value="ARM-type_fold"/>
</dbReference>
<name>A0A1D2JPB6_PARBR</name>
<dbReference type="InterPro" id="IPR011989">
    <property type="entry name" value="ARM-like"/>
</dbReference>
<evidence type="ECO:0000256" key="10">
    <source>
        <dbReference type="ARBA" id="ARBA00023274"/>
    </source>
</evidence>
<evidence type="ECO:0000256" key="7">
    <source>
        <dbReference type="ARBA" id="ARBA00023186"/>
    </source>
</evidence>
<organism evidence="13 14">
    <name type="scientific">Paracoccidioides brasiliensis</name>
    <dbReference type="NCBI Taxonomy" id="121759"/>
    <lineage>
        <taxon>Eukaryota</taxon>
        <taxon>Fungi</taxon>
        <taxon>Dikarya</taxon>
        <taxon>Ascomycota</taxon>
        <taxon>Pezizomycotina</taxon>
        <taxon>Eurotiomycetes</taxon>
        <taxon>Eurotiomycetidae</taxon>
        <taxon>Onygenales</taxon>
        <taxon>Ajellomycetaceae</taxon>
        <taxon>Paracoccidioides</taxon>
    </lineage>
</organism>
<dbReference type="FunFam" id="3.30.70.330:FF:000029">
    <property type="entry name" value="U2 small nuclear ribonucleoprotein B"/>
    <property type="match status" value="1"/>
</dbReference>
<dbReference type="SUPFAM" id="SSF54928">
    <property type="entry name" value="RNA-binding domain, RBD"/>
    <property type="match status" value="1"/>
</dbReference>
<dbReference type="InterPro" id="IPR035979">
    <property type="entry name" value="RBD_domain_sf"/>
</dbReference>
<dbReference type="CDD" id="cd12247">
    <property type="entry name" value="RRM2_U1A_like"/>
    <property type="match status" value="1"/>
</dbReference>